<gene>
    <name evidence="1" type="ORF">H257_07829</name>
</gene>
<dbReference type="VEuPathDB" id="FungiDB:H257_07829"/>
<dbReference type="OrthoDB" id="8964543at2759"/>
<name>W4GJK8_APHAT</name>
<reference evidence="1" key="1">
    <citation type="submission" date="2013-12" db="EMBL/GenBank/DDBJ databases">
        <title>The Genome Sequence of Aphanomyces astaci APO3.</title>
        <authorList>
            <consortium name="The Broad Institute Genomics Platform"/>
            <person name="Russ C."/>
            <person name="Tyler B."/>
            <person name="van West P."/>
            <person name="Dieguez-Uribeondo J."/>
            <person name="Young S.K."/>
            <person name="Zeng Q."/>
            <person name="Gargeya S."/>
            <person name="Fitzgerald M."/>
            <person name="Abouelleil A."/>
            <person name="Alvarado L."/>
            <person name="Chapman S.B."/>
            <person name="Gainer-Dewar J."/>
            <person name="Goldberg J."/>
            <person name="Griggs A."/>
            <person name="Gujja S."/>
            <person name="Hansen M."/>
            <person name="Howarth C."/>
            <person name="Imamovic A."/>
            <person name="Ireland A."/>
            <person name="Larimer J."/>
            <person name="McCowan C."/>
            <person name="Murphy C."/>
            <person name="Pearson M."/>
            <person name="Poon T.W."/>
            <person name="Priest M."/>
            <person name="Roberts A."/>
            <person name="Saif S."/>
            <person name="Shea T."/>
            <person name="Sykes S."/>
            <person name="Wortman J."/>
            <person name="Nusbaum C."/>
            <person name="Birren B."/>
        </authorList>
    </citation>
    <scope>NUCLEOTIDE SEQUENCE [LARGE SCALE GENOMIC DNA]</scope>
    <source>
        <strain evidence="1">APO3</strain>
    </source>
</reference>
<dbReference type="GeneID" id="20809825"/>
<proteinExistence type="predicted"/>
<dbReference type="EMBL" id="KI913129">
    <property type="protein sequence ID" value="ETV79078.1"/>
    <property type="molecule type" value="Genomic_DNA"/>
</dbReference>
<dbReference type="AlphaFoldDB" id="W4GJK8"/>
<dbReference type="STRING" id="112090.W4GJK8"/>
<organism evidence="1">
    <name type="scientific">Aphanomyces astaci</name>
    <name type="common">Crayfish plague agent</name>
    <dbReference type="NCBI Taxonomy" id="112090"/>
    <lineage>
        <taxon>Eukaryota</taxon>
        <taxon>Sar</taxon>
        <taxon>Stramenopiles</taxon>
        <taxon>Oomycota</taxon>
        <taxon>Saprolegniomycetes</taxon>
        <taxon>Saprolegniales</taxon>
        <taxon>Verrucalvaceae</taxon>
        <taxon>Aphanomyces</taxon>
    </lineage>
</organism>
<protein>
    <submittedName>
        <fullName evidence="1">Uncharacterized protein</fullName>
    </submittedName>
</protein>
<accession>W4GJK8</accession>
<sequence>MNTSRDSRHALHRGEGDGATADNLIVLRGRALALLAVLGHDTSGGRLLGQQNVVDVGQHTAGRDGHIAQQLVQFFVVADRQLDVAGDDAGLLVVARGVAGKFQDFSAQVFQHGGEVHGGTATDALGEAALLQETGDTTDGELEAGLGRTGRGLAFLAAAAGCFSFTRHVLECT</sequence>
<dbReference type="RefSeq" id="XP_009831797.1">
    <property type="nucleotide sequence ID" value="XM_009833495.1"/>
</dbReference>
<evidence type="ECO:0000313" key="1">
    <source>
        <dbReference type="EMBL" id="ETV79078.1"/>
    </source>
</evidence>